<accession>A0A2H0RNI5</accession>
<dbReference type="InterPro" id="IPR008910">
    <property type="entry name" value="MSC_TM_helix"/>
</dbReference>
<gene>
    <name evidence="2" type="ORF">COV06_01545</name>
</gene>
<reference evidence="2 3" key="1">
    <citation type="submission" date="2017-09" db="EMBL/GenBank/DDBJ databases">
        <title>Depth-based differentiation of microbial function through sediment-hosted aquifers and enrichment of novel symbionts in the deep terrestrial subsurface.</title>
        <authorList>
            <person name="Probst A.J."/>
            <person name="Ladd B."/>
            <person name="Jarett J.K."/>
            <person name="Geller-Mcgrath D.E."/>
            <person name="Sieber C.M."/>
            <person name="Emerson J.B."/>
            <person name="Anantharaman K."/>
            <person name="Thomas B.C."/>
            <person name="Malmstrom R."/>
            <person name="Stieglmeier M."/>
            <person name="Klingl A."/>
            <person name="Woyke T."/>
            <person name="Ryan C.M."/>
            <person name="Banfield J.F."/>
        </authorList>
    </citation>
    <scope>NUCLEOTIDE SEQUENCE [LARGE SCALE GENOMIC DNA]</scope>
    <source>
        <strain evidence="2">CG10_big_fil_rev_8_21_14_0_10_50_16</strain>
    </source>
</reference>
<dbReference type="Proteomes" id="UP000230084">
    <property type="component" value="Unassembled WGS sequence"/>
</dbReference>
<feature type="transmembrane region" description="Helical" evidence="1">
    <location>
        <begin position="155"/>
        <end position="175"/>
    </location>
</feature>
<feature type="transmembrane region" description="Helical" evidence="1">
    <location>
        <begin position="28"/>
        <end position="52"/>
    </location>
</feature>
<dbReference type="EMBL" id="PCYM01000001">
    <property type="protein sequence ID" value="PIR48063.1"/>
    <property type="molecule type" value="Genomic_DNA"/>
</dbReference>
<evidence type="ECO:0000313" key="3">
    <source>
        <dbReference type="Proteomes" id="UP000230084"/>
    </source>
</evidence>
<feature type="transmembrane region" description="Helical" evidence="1">
    <location>
        <begin position="117"/>
        <end position="143"/>
    </location>
</feature>
<keyword evidence="1" id="KW-0812">Transmembrane</keyword>
<evidence type="ECO:0008006" key="4">
    <source>
        <dbReference type="Google" id="ProtNLM"/>
    </source>
</evidence>
<proteinExistence type="predicted"/>
<keyword evidence="1" id="KW-1133">Transmembrane helix</keyword>
<evidence type="ECO:0000313" key="2">
    <source>
        <dbReference type="EMBL" id="PIR48063.1"/>
    </source>
</evidence>
<name>A0A2H0RNI5_9BACT</name>
<dbReference type="Gene3D" id="1.10.287.1260">
    <property type="match status" value="1"/>
</dbReference>
<keyword evidence="1" id="KW-0472">Membrane</keyword>
<sequence length="226" mass="24175">MQQDAIGVLQLTFQSLLAQMFSFLPELLGAIIILIIGLIVAWALRVVVEKIVSAIRVDMLLKRTGVTDMAKKVGFNLHVGMLFGWIVKWFVIILALIAAADVLGWSQITQFLNDVVLYIPSAFIAAVILLMGVVLGSFVYDIVMTAVKASKLGGAHLLAGISKWAVFVFAFIAAMEQLGIAPALLQTLTMGLVGMLAIAGGLAFGLGGQEHAKAFLKKLGEDIGHK</sequence>
<dbReference type="AlphaFoldDB" id="A0A2H0RNI5"/>
<comment type="caution">
    <text evidence="2">The sequence shown here is derived from an EMBL/GenBank/DDBJ whole genome shotgun (WGS) entry which is preliminary data.</text>
</comment>
<evidence type="ECO:0000256" key="1">
    <source>
        <dbReference type="SAM" id="Phobius"/>
    </source>
</evidence>
<protein>
    <recommendedName>
        <fullName evidence="4">Small-conductance mechanosensitive ion channel</fullName>
    </recommendedName>
</protein>
<feature type="transmembrane region" description="Helical" evidence="1">
    <location>
        <begin position="187"/>
        <end position="208"/>
    </location>
</feature>
<feature type="transmembrane region" description="Helical" evidence="1">
    <location>
        <begin position="73"/>
        <end position="97"/>
    </location>
</feature>
<dbReference type="Pfam" id="PF05552">
    <property type="entry name" value="MS_channel_1st_1"/>
    <property type="match status" value="2"/>
</dbReference>
<organism evidence="2 3">
    <name type="scientific">Candidatus Uhrbacteria bacterium CG10_big_fil_rev_8_21_14_0_10_50_16</name>
    <dbReference type="NCBI Taxonomy" id="1975039"/>
    <lineage>
        <taxon>Bacteria</taxon>
        <taxon>Candidatus Uhriibacteriota</taxon>
    </lineage>
</organism>